<dbReference type="Gene3D" id="1.20.1260.10">
    <property type="match status" value="1"/>
</dbReference>
<sequence length="167" mass="19787">MINMLSEKIVKALNHQMNMEFQAAHDYMAMAAYCHHISYNGFADYFLKQAEEEREHGMKVYDYLNDKGQKAVFEAIQAPKADYGSLVATFEAALAQEREVTKSYYKVYQIAQEEQEYQTLSFLNWFLDEQVEEEATFETHIDYLNRIKDDANALYIYEQELRKRKED</sequence>
<keyword evidence="3 9" id="KW-0409">Iron storage</keyword>
<keyword evidence="5" id="KW-0560">Oxidoreductase</keyword>
<reference evidence="11 12" key="3">
    <citation type="journal article" date="1997" name="Protein Eng.">
        <title>High-resolution crystal structure of M-protease: phylogeny aided analysis of the high-alkaline adaptation mechanism.</title>
        <authorList>
            <person name="Shirai T."/>
            <person name="Suzuki A."/>
            <person name="Yamane T."/>
            <person name="Ashida T."/>
            <person name="Kobayashi T."/>
            <person name="Ito S."/>
        </authorList>
    </citation>
    <scope>NUCLEOTIDE SEQUENCE [LARGE SCALE GENOMIC DNA]</scope>
    <source>
        <strain evidence="11 12">KSM-K16</strain>
    </source>
</reference>
<dbReference type="GO" id="GO:0006826">
    <property type="term" value="P:iron ion transport"/>
    <property type="evidence" value="ECO:0007669"/>
    <property type="project" value="InterPro"/>
</dbReference>
<dbReference type="InterPro" id="IPR009040">
    <property type="entry name" value="Ferritin-like_diiron"/>
</dbReference>
<dbReference type="SUPFAM" id="SSF47240">
    <property type="entry name" value="Ferritin-like"/>
    <property type="match status" value="1"/>
</dbReference>
<dbReference type="AlphaFoldDB" id="Q5WLC3"/>
<feature type="binding site" evidence="8">
    <location>
        <position position="56"/>
    </location>
    <ligand>
        <name>Fe cation</name>
        <dbReference type="ChEBI" id="CHEBI:24875"/>
        <label>1</label>
    </ligand>
</feature>
<keyword evidence="9" id="KW-0963">Cytoplasm</keyword>
<dbReference type="Pfam" id="PF00210">
    <property type="entry name" value="Ferritin"/>
    <property type="match status" value="1"/>
</dbReference>
<reference evidence="11 12" key="2">
    <citation type="journal article" date="1995" name="Appl. Microbiol. Biotechnol.">
        <title>Purification and properties of an alkaline protease from alkalophilic Bacillus sp. KSM-K16.</title>
        <authorList>
            <person name="Kobayashi T."/>
            <person name="Hakamada Y."/>
            <person name="Adachi S."/>
            <person name="Hitomi J."/>
            <person name="Yoshimatsu T."/>
            <person name="Koike K."/>
            <person name="Kawai S."/>
            <person name="Ito S."/>
        </authorList>
    </citation>
    <scope>NUCLEOTIDE SEQUENCE [LARGE SCALE GENOMIC DNA]</scope>
    <source>
        <strain evidence="11 12">KSM-K16</strain>
    </source>
</reference>
<keyword evidence="12" id="KW-1185">Reference proteome</keyword>
<evidence type="ECO:0000256" key="6">
    <source>
        <dbReference type="ARBA" id="ARBA00023004"/>
    </source>
</evidence>
<keyword evidence="6 8" id="KW-0408">Iron</keyword>
<feature type="binding site" evidence="8">
    <location>
        <position position="97"/>
    </location>
    <ligand>
        <name>Fe cation</name>
        <dbReference type="ChEBI" id="CHEBI:24875"/>
        <label>1</label>
    </ligand>
</feature>
<feature type="domain" description="Ferritin-like diiron" evidence="10">
    <location>
        <begin position="3"/>
        <end position="148"/>
    </location>
</feature>
<dbReference type="PROSITE" id="PS50905">
    <property type="entry name" value="FERRITIN_LIKE"/>
    <property type="match status" value="1"/>
</dbReference>
<dbReference type="PANTHER" id="PTHR11431">
    <property type="entry name" value="FERRITIN"/>
    <property type="match status" value="1"/>
</dbReference>
<dbReference type="EC" id="1.16.3.2" evidence="9"/>
<dbReference type="FunFam" id="1.20.1260.10:FF:000001">
    <property type="entry name" value="Non-heme ferritin"/>
    <property type="match status" value="1"/>
</dbReference>
<name>Q5WLC3_SHOC1</name>
<dbReference type="GO" id="GO:0042802">
    <property type="term" value="F:identical protein binding"/>
    <property type="evidence" value="ECO:0007669"/>
    <property type="project" value="UniProtKB-ARBA"/>
</dbReference>
<dbReference type="GO" id="GO:0008198">
    <property type="term" value="F:ferrous iron binding"/>
    <property type="evidence" value="ECO:0007669"/>
    <property type="project" value="TreeGrafter"/>
</dbReference>
<dbReference type="PANTHER" id="PTHR11431:SF127">
    <property type="entry name" value="BACTERIAL NON-HEME FERRITIN"/>
    <property type="match status" value="1"/>
</dbReference>
<evidence type="ECO:0000256" key="5">
    <source>
        <dbReference type="ARBA" id="ARBA00023002"/>
    </source>
</evidence>
<dbReference type="EMBL" id="AP006627">
    <property type="protein sequence ID" value="BAD62832.1"/>
    <property type="molecule type" value="Genomic_DNA"/>
</dbReference>
<evidence type="ECO:0000313" key="11">
    <source>
        <dbReference type="EMBL" id="BAD62832.1"/>
    </source>
</evidence>
<dbReference type="Proteomes" id="UP000001168">
    <property type="component" value="Chromosome"/>
</dbReference>
<dbReference type="GO" id="GO:0006879">
    <property type="term" value="P:intracellular iron ion homeostasis"/>
    <property type="evidence" value="ECO:0007669"/>
    <property type="project" value="UniProtKB-KW"/>
</dbReference>
<dbReference type="InterPro" id="IPR001519">
    <property type="entry name" value="Ferritin"/>
</dbReference>
<keyword evidence="4 8" id="KW-0479">Metal-binding</keyword>
<evidence type="ECO:0000256" key="2">
    <source>
        <dbReference type="ARBA" id="ARBA00006950"/>
    </source>
</evidence>
<feature type="binding site" evidence="8">
    <location>
        <position position="53"/>
    </location>
    <ligand>
        <name>Fe cation</name>
        <dbReference type="ChEBI" id="CHEBI:24875"/>
        <label>1</label>
    </ligand>
</feature>
<comment type="subcellular location">
    <subcellularLocation>
        <location evidence="9">Cytoplasm</location>
    </subcellularLocation>
</comment>
<dbReference type="GO" id="GO:0004322">
    <property type="term" value="F:ferroxidase activity"/>
    <property type="evidence" value="ECO:0007669"/>
    <property type="project" value="TreeGrafter"/>
</dbReference>
<evidence type="ECO:0000256" key="8">
    <source>
        <dbReference type="PIRSR" id="PIRSR601519-1"/>
    </source>
</evidence>
<accession>Q5WLC3</accession>
<proteinExistence type="inferred from homology"/>
<evidence type="ECO:0000259" key="10">
    <source>
        <dbReference type="PROSITE" id="PS50905"/>
    </source>
</evidence>
<evidence type="ECO:0000256" key="7">
    <source>
        <dbReference type="ARBA" id="ARBA00048035"/>
    </source>
</evidence>
<evidence type="ECO:0000313" key="12">
    <source>
        <dbReference type="Proteomes" id="UP000001168"/>
    </source>
</evidence>
<dbReference type="InterPro" id="IPR008331">
    <property type="entry name" value="Ferritin_DPS_dom"/>
</dbReference>
<feature type="binding site" evidence="8">
    <location>
        <position position="130"/>
    </location>
    <ligand>
        <name>Fe cation</name>
        <dbReference type="ChEBI" id="CHEBI:24875"/>
        <label>1</label>
    </ligand>
</feature>
<reference evidence="11 12" key="5">
    <citation type="journal article" date="2007" name="Extremophiles">
        <title>Intragenomic diversity of the V1 regions of 16S rRNA genes in high-alkaline protease-producing Bacillus clausii spp.</title>
        <authorList>
            <person name="Kageyama Y."/>
            <person name="Takaki Y."/>
            <person name="Shimamura S."/>
            <person name="Nishi S."/>
            <person name="Nogi Y."/>
            <person name="Uchimura K."/>
            <person name="Kobayashi T."/>
            <person name="Hitomi J."/>
            <person name="Ozaki K."/>
            <person name="Kawai S."/>
            <person name="Ito S."/>
            <person name="Horikoshi K."/>
        </authorList>
    </citation>
    <scope>NUCLEOTIDE SEQUENCE [LARGE SCALE GENOMIC DNA]</scope>
    <source>
        <strain evidence="11 12">KSM-K16</strain>
    </source>
</reference>
<feature type="binding site" evidence="8">
    <location>
        <position position="20"/>
    </location>
    <ligand>
        <name>Fe cation</name>
        <dbReference type="ChEBI" id="CHEBI:24875"/>
        <label>1</label>
    </ligand>
</feature>
<comment type="function">
    <text evidence="1 9">Iron-storage protein.</text>
</comment>
<comment type="similarity">
    <text evidence="2 9">Belongs to the ferritin family. Prokaryotic subfamily.</text>
</comment>
<evidence type="ECO:0000256" key="9">
    <source>
        <dbReference type="RuleBase" id="RU361145"/>
    </source>
</evidence>
<dbReference type="STRING" id="66692.ABC0290"/>
<evidence type="ECO:0000256" key="1">
    <source>
        <dbReference type="ARBA" id="ARBA00002485"/>
    </source>
</evidence>
<dbReference type="CDD" id="cd01055">
    <property type="entry name" value="Nonheme_Ferritin"/>
    <property type="match status" value="1"/>
</dbReference>
<gene>
    <name evidence="11" type="ordered locus">ABC0290</name>
</gene>
<dbReference type="HOGENOM" id="CLU_065681_1_2_9"/>
<dbReference type="InterPro" id="IPR009078">
    <property type="entry name" value="Ferritin-like_SF"/>
</dbReference>
<comment type="catalytic activity">
    <reaction evidence="7 9">
        <text>4 Fe(2+) + O2 + 6 H2O = 4 iron(III) oxide-hydroxide + 12 H(+)</text>
        <dbReference type="Rhea" id="RHEA:11972"/>
        <dbReference type="ChEBI" id="CHEBI:15377"/>
        <dbReference type="ChEBI" id="CHEBI:15378"/>
        <dbReference type="ChEBI" id="CHEBI:15379"/>
        <dbReference type="ChEBI" id="CHEBI:29033"/>
        <dbReference type="ChEBI" id="CHEBI:78619"/>
        <dbReference type="EC" id="1.16.3.2"/>
    </reaction>
</comment>
<evidence type="ECO:0000256" key="3">
    <source>
        <dbReference type="ARBA" id="ARBA00022434"/>
    </source>
</evidence>
<dbReference type="GO" id="GO:0008199">
    <property type="term" value="F:ferric iron binding"/>
    <property type="evidence" value="ECO:0007669"/>
    <property type="project" value="InterPro"/>
</dbReference>
<protein>
    <recommendedName>
        <fullName evidence="9">Ferritin</fullName>
        <ecNumber evidence="9">1.16.3.2</ecNumber>
    </recommendedName>
</protein>
<dbReference type="InterPro" id="IPR041719">
    <property type="entry name" value="Ferritin_prok"/>
</dbReference>
<dbReference type="eggNOG" id="COG1528">
    <property type="taxonomic scope" value="Bacteria"/>
</dbReference>
<reference evidence="11 12" key="1">
    <citation type="journal article" date="1994" name="J. Ferment. Bioeng.">
        <title>Molecular cloning and nucleotide sequence of the gene for an alkaline protease from the alkalophilic Bacillus sp. KSM-K16.</title>
        <authorList>
            <person name="Hakamada Y."/>
            <person name="Kobayashi T."/>
            <person name="Hitomi J."/>
            <person name="Kawai S."/>
            <person name="Ito S."/>
        </authorList>
    </citation>
    <scope>NUCLEOTIDE SEQUENCE [LARGE SCALE GENOMIC DNA]</scope>
    <source>
        <strain evidence="11 12">KSM-K16</strain>
    </source>
</reference>
<dbReference type="GO" id="GO:0005829">
    <property type="term" value="C:cytosol"/>
    <property type="evidence" value="ECO:0007669"/>
    <property type="project" value="TreeGrafter"/>
</dbReference>
<evidence type="ECO:0000256" key="4">
    <source>
        <dbReference type="ARBA" id="ARBA00022723"/>
    </source>
</evidence>
<reference evidence="12" key="4">
    <citation type="submission" date="2003-10" db="EMBL/GenBank/DDBJ databases">
        <title>The complete genome sequence of the alkaliphilic Bacillus clausii KSM-K16.</title>
        <authorList>
            <person name="Takaki Y."/>
            <person name="Kageyama Y."/>
            <person name="Shimamura S."/>
            <person name="Suzuki H."/>
            <person name="Nishi S."/>
            <person name="Hatada Y."/>
            <person name="Kawai S."/>
            <person name="Ito S."/>
            <person name="Horikoshi K."/>
        </authorList>
    </citation>
    <scope>NUCLEOTIDE SEQUENCE [LARGE SCALE GENOMIC DNA]</scope>
    <source>
        <strain evidence="12">KSM-K16</strain>
    </source>
</reference>
<dbReference type="KEGG" id="bcl:ABC0290"/>
<dbReference type="InterPro" id="IPR012347">
    <property type="entry name" value="Ferritin-like"/>
</dbReference>
<organism evidence="11 12">
    <name type="scientific">Shouchella clausii (strain KSM-K16)</name>
    <name type="common">Alkalihalobacillus clausii</name>
    <dbReference type="NCBI Taxonomy" id="66692"/>
    <lineage>
        <taxon>Bacteria</taxon>
        <taxon>Bacillati</taxon>
        <taxon>Bacillota</taxon>
        <taxon>Bacilli</taxon>
        <taxon>Bacillales</taxon>
        <taxon>Bacillaceae</taxon>
        <taxon>Shouchella</taxon>
    </lineage>
</organism>